<dbReference type="Proteomes" id="UP000739565">
    <property type="component" value="Unassembled WGS sequence"/>
</dbReference>
<sequence length="40" mass="4644">MTYATGKQLVVLHIFTKKTEKTPSRAIETAKDRLRRINVK</sequence>
<name>A0A953NCK8_9BURK</name>
<accession>A0A953NCK8</accession>
<proteinExistence type="predicted"/>
<dbReference type="Pfam" id="PF05973">
    <property type="entry name" value="Gp49"/>
    <property type="match status" value="1"/>
</dbReference>
<dbReference type="RefSeq" id="WP_259662195.1">
    <property type="nucleotide sequence ID" value="NZ_JAHXRI010000010.1"/>
</dbReference>
<protein>
    <submittedName>
        <fullName evidence="1">Type II toxin-antitoxin system RelE/ParE family toxin</fullName>
    </submittedName>
</protein>
<gene>
    <name evidence="1" type="ORF">KZZ10_11025</name>
</gene>
<dbReference type="EMBL" id="JAHXRI010000010">
    <property type="protein sequence ID" value="MBZ1351179.1"/>
    <property type="molecule type" value="Genomic_DNA"/>
</dbReference>
<keyword evidence="2" id="KW-1185">Reference proteome</keyword>
<organism evidence="1 2">
    <name type="scientific">Zwartia hollandica</name>
    <dbReference type="NCBI Taxonomy" id="324606"/>
    <lineage>
        <taxon>Bacteria</taxon>
        <taxon>Pseudomonadati</taxon>
        <taxon>Pseudomonadota</taxon>
        <taxon>Betaproteobacteria</taxon>
        <taxon>Burkholderiales</taxon>
        <taxon>Alcaligenaceae</taxon>
        <taxon>Zwartia</taxon>
    </lineage>
</organism>
<evidence type="ECO:0000313" key="2">
    <source>
        <dbReference type="Proteomes" id="UP000739565"/>
    </source>
</evidence>
<dbReference type="AlphaFoldDB" id="A0A953NCK8"/>
<dbReference type="InterPro" id="IPR009241">
    <property type="entry name" value="HigB-like"/>
</dbReference>
<evidence type="ECO:0000313" key="1">
    <source>
        <dbReference type="EMBL" id="MBZ1351179.1"/>
    </source>
</evidence>
<reference evidence="1" key="1">
    <citation type="submission" date="2021-07" db="EMBL/GenBank/DDBJ databases">
        <title>New genus and species of the family Alcaligenaceae.</title>
        <authorList>
            <person name="Hahn M.W."/>
        </authorList>
    </citation>
    <scope>NUCLEOTIDE SEQUENCE</scope>
    <source>
        <strain evidence="1">LF4-65</strain>
    </source>
</reference>
<comment type="caution">
    <text evidence="1">The sequence shown here is derived from an EMBL/GenBank/DDBJ whole genome shotgun (WGS) entry which is preliminary data.</text>
</comment>